<evidence type="ECO:0000256" key="8">
    <source>
        <dbReference type="ARBA" id="ARBA00022989"/>
    </source>
</evidence>
<dbReference type="GO" id="GO:0009245">
    <property type="term" value="P:lipid A biosynthetic process"/>
    <property type="evidence" value="ECO:0007669"/>
    <property type="project" value="UniProtKB-KW"/>
</dbReference>
<gene>
    <name evidence="13" type="ORF">HNQ51_000216</name>
</gene>
<keyword evidence="9" id="KW-0443">Lipid metabolism</keyword>
<keyword evidence="7" id="KW-0448">Lipopolysaccharide biosynthesis</keyword>
<keyword evidence="2" id="KW-1003">Cell membrane</keyword>
<keyword evidence="10 11" id="KW-0472">Membrane</keyword>
<dbReference type="InterPro" id="IPR037185">
    <property type="entry name" value="EmrE-like"/>
</dbReference>
<keyword evidence="3" id="KW-0444">Lipid biosynthesis</keyword>
<evidence type="ECO:0000256" key="11">
    <source>
        <dbReference type="SAM" id="Phobius"/>
    </source>
</evidence>
<evidence type="ECO:0000256" key="9">
    <source>
        <dbReference type="ARBA" id="ARBA00023098"/>
    </source>
</evidence>
<dbReference type="EMBL" id="JACHHO010000001">
    <property type="protein sequence ID" value="MBB5202923.1"/>
    <property type="molecule type" value="Genomic_DNA"/>
</dbReference>
<dbReference type="Proteomes" id="UP000554837">
    <property type="component" value="Unassembled WGS sequence"/>
</dbReference>
<sequence>MSGQALALVLAAALLHALWNIAAKKARSGASDQIAFQVLCAGAVLLLWAPLGLWRAWIELPAWGPQAWLATLASAGVHLGYFSALLIGYQKADLTVVYPVARGSGPMLSFVAAVLLLGERPGLWGWGGMAAIVLGVLLLSGLLRRRRLSPAVHAGLRWGALTGALIASYTVIDAWAIKVLLLGPLLFDYLCNALRLPLLLPFLARRPTGTLAATWRSDWKAVLIIGACSPLAYILVLWALQSAPLSAVAPARECSMLFAALIGGHLLQEGDRVARALGALCIASGVALLALA</sequence>
<keyword evidence="6 11" id="KW-0812">Transmembrane</keyword>
<feature type="domain" description="EamA" evidence="12">
    <location>
        <begin position="157"/>
        <end position="290"/>
    </location>
</feature>
<dbReference type="OrthoDB" id="9783707at2"/>
<feature type="transmembrane region" description="Helical" evidence="11">
    <location>
        <begin position="123"/>
        <end position="143"/>
    </location>
</feature>
<protein>
    <submittedName>
        <fullName evidence="13">Drug/metabolite transporter (DMT)-like permease</fullName>
    </submittedName>
</protein>
<dbReference type="InterPro" id="IPR000620">
    <property type="entry name" value="EamA_dom"/>
</dbReference>
<keyword evidence="14" id="KW-1185">Reference proteome</keyword>
<dbReference type="GO" id="GO:0009103">
    <property type="term" value="P:lipopolysaccharide biosynthetic process"/>
    <property type="evidence" value="ECO:0007669"/>
    <property type="project" value="UniProtKB-KW"/>
</dbReference>
<dbReference type="PANTHER" id="PTHR30561">
    <property type="entry name" value="SMR FAMILY PROTON-DEPENDENT DRUG EFFLUX TRANSPORTER SUGE"/>
    <property type="match status" value="1"/>
</dbReference>
<evidence type="ECO:0000256" key="7">
    <source>
        <dbReference type="ARBA" id="ARBA00022985"/>
    </source>
</evidence>
<feature type="transmembrane region" description="Helical" evidence="11">
    <location>
        <begin position="155"/>
        <end position="175"/>
    </location>
</feature>
<feature type="transmembrane region" description="Helical" evidence="11">
    <location>
        <begin position="221"/>
        <end position="240"/>
    </location>
</feature>
<feature type="transmembrane region" description="Helical" evidence="11">
    <location>
        <begin position="96"/>
        <end position="117"/>
    </location>
</feature>
<dbReference type="SUPFAM" id="SSF103481">
    <property type="entry name" value="Multidrug resistance efflux transporter EmrE"/>
    <property type="match status" value="2"/>
</dbReference>
<comment type="subcellular location">
    <subcellularLocation>
        <location evidence="1">Cell membrane</location>
        <topology evidence="1">Multi-pass membrane protein</topology>
    </subcellularLocation>
</comment>
<name>A0A840RZE1_9BURK</name>
<evidence type="ECO:0000256" key="3">
    <source>
        <dbReference type="ARBA" id="ARBA00022516"/>
    </source>
</evidence>
<accession>A0A840RZE1</accession>
<dbReference type="PANTHER" id="PTHR30561:SF9">
    <property type="entry name" value="4-AMINO-4-DEOXY-L-ARABINOSE-PHOSPHOUNDECAPRENOL FLIPPASE SUBUNIT ARNF-RELATED"/>
    <property type="match status" value="1"/>
</dbReference>
<evidence type="ECO:0000256" key="2">
    <source>
        <dbReference type="ARBA" id="ARBA00022475"/>
    </source>
</evidence>
<evidence type="ECO:0000259" key="12">
    <source>
        <dbReference type="Pfam" id="PF00892"/>
    </source>
</evidence>
<feature type="domain" description="EamA" evidence="12">
    <location>
        <begin position="6"/>
        <end position="140"/>
    </location>
</feature>
<keyword evidence="5" id="KW-0441">Lipid A biosynthesis</keyword>
<evidence type="ECO:0000256" key="1">
    <source>
        <dbReference type="ARBA" id="ARBA00004651"/>
    </source>
</evidence>
<dbReference type="Pfam" id="PF00892">
    <property type="entry name" value="EamA"/>
    <property type="match status" value="2"/>
</dbReference>
<keyword evidence="4" id="KW-0997">Cell inner membrane</keyword>
<reference evidence="13 14" key="1">
    <citation type="submission" date="2020-08" db="EMBL/GenBank/DDBJ databases">
        <title>Genomic Encyclopedia of Type Strains, Phase IV (KMG-IV): sequencing the most valuable type-strain genomes for metagenomic binning, comparative biology and taxonomic classification.</title>
        <authorList>
            <person name="Goeker M."/>
        </authorList>
    </citation>
    <scope>NUCLEOTIDE SEQUENCE [LARGE SCALE GENOMIC DNA]</scope>
    <source>
        <strain evidence="13 14">DSM 23958</strain>
    </source>
</reference>
<feature type="transmembrane region" description="Helical" evidence="11">
    <location>
        <begin position="6"/>
        <end position="22"/>
    </location>
</feature>
<dbReference type="Gene3D" id="1.10.3730.20">
    <property type="match status" value="2"/>
</dbReference>
<evidence type="ECO:0000256" key="10">
    <source>
        <dbReference type="ARBA" id="ARBA00023136"/>
    </source>
</evidence>
<evidence type="ECO:0000313" key="14">
    <source>
        <dbReference type="Proteomes" id="UP000554837"/>
    </source>
</evidence>
<dbReference type="GO" id="GO:0005886">
    <property type="term" value="C:plasma membrane"/>
    <property type="evidence" value="ECO:0007669"/>
    <property type="project" value="UniProtKB-SubCell"/>
</dbReference>
<organism evidence="13 14">
    <name type="scientific">Inhella inkyongensis</name>
    <dbReference type="NCBI Taxonomy" id="392593"/>
    <lineage>
        <taxon>Bacteria</taxon>
        <taxon>Pseudomonadati</taxon>
        <taxon>Pseudomonadota</taxon>
        <taxon>Betaproteobacteria</taxon>
        <taxon>Burkholderiales</taxon>
        <taxon>Sphaerotilaceae</taxon>
        <taxon>Inhella</taxon>
    </lineage>
</organism>
<evidence type="ECO:0000256" key="4">
    <source>
        <dbReference type="ARBA" id="ARBA00022519"/>
    </source>
</evidence>
<dbReference type="InterPro" id="IPR000390">
    <property type="entry name" value="Small_drug/metabolite_transptr"/>
</dbReference>
<evidence type="ECO:0000256" key="5">
    <source>
        <dbReference type="ARBA" id="ARBA00022556"/>
    </source>
</evidence>
<dbReference type="AlphaFoldDB" id="A0A840RZE1"/>
<dbReference type="GO" id="GO:0022857">
    <property type="term" value="F:transmembrane transporter activity"/>
    <property type="evidence" value="ECO:0007669"/>
    <property type="project" value="InterPro"/>
</dbReference>
<proteinExistence type="predicted"/>
<comment type="caution">
    <text evidence="13">The sequence shown here is derived from an EMBL/GenBank/DDBJ whole genome shotgun (WGS) entry which is preliminary data.</text>
</comment>
<evidence type="ECO:0000313" key="13">
    <source>
        <dbReference type="EMBL" id="MBB5202923.1"/>
    </source>
</evidence>
<feature type="transmembrane region" description="Helical" evidence="11">
    <location>
        <begin position="66"/>
        <end position="89"/>
    </location>
</feature>
<evidence type="ECO:0000256" key="6">
    <source>
        <dbReference type="ARBA" id="ARBA00022692"/>
    </source>
</evidence>
<dbReference type="RefSeq" id="WP_138857988.1">
    <property type="nucleotide sequence ID" value="NZ_CP040709.1"/>
</dbReference>
<feature type="transmembrane region" description="Helical" evidence="11">
    <location>
        <begin position="34"/>
        <end position="54"/>
    </location>
</feature>
<keyword evidence="8 11" id="KW-1133">Transmembrane helix</keyword>